<feature type="coiled-coil region" evidence="1">
    <location>
        <begin position="47"/>
        <end position="74"/>
    </location>
</feature>
<evidence type="ECO:0008006" key="5">
    <source>
        <dbReference type="Google" id="ProtNLM"/>
    </source>
</evidence>
<proteinExistence type="predicted"/>
<evidence type="ECO:0000313" key="3">
    <source>
        <dbReference type="EMBL" id="OGM58325.1"/>
    </source>
</evidence>
<comment type="caution">
    <text evidence="3">The sequence shown here is derived from an EMBL/GenBank/DDBJ whole genome shotgun (WGS) entry which is preliminary data.</text>
</comment>
<evidence type="ECO:0000256" key="1">
    <source>
        <dbReference type="SAM" id="Coils"/>
    </source>
</evidence>
<evidence type="ECO:0000313" key="4">
    <source>
        <dbReference type="Proteomes" id="UP000179018"/>
    </source>
</evidence>
<accession>A0A1F8B4H3</accession>
<organism evidence="3 4">
    <name type="scientific">Candidatus Woesebacteria bacterium RIFCSPLOWO2_01_FULL_39_10</name>
    <dbReference type="NCBI Taxonomy" id="1802516"/>
    <lineage>
        <taxon>Bacteria</taxon>
        <taxon>Candidatus Woeseibacteriota</taxon>
    </lineage>
</organism>
<evidence type="ECO:0000256" key="2">
    <source>
        <dbReference type="SAM" id="Phobius"/>
    </source>
</evidence>
<dbReference type="Proteomes" id="UP000179018">
    <property type="component" value="Unassembled WGS sequence"/>
</dbReference>
<dbReference type="AlphaFoldDB" id="A0A1F8B4H3"/>
<keyword evidence="2" id="KW-1133">Transmembrane helix</keyword>
<keyword evidence="2" id="KW-0812">Transmembrane</keyword>
<protein>
    <recommendedName>
        <fullName evidence="5">Cell division protein FtsL</fullName>
    </recommendedName>
</protein>
<dbReference type="EMBL" id="MGHC01000037">
    <property type="protein sequence ID" value="OGM58325.1"/>
    <property type="molecule type" value="Genomic_DNA"/>
</dbReference>
<keyword evidence="2" id="KW-0472">Membrane</keyword>
<feature type="transmembrane region" description="Helical" evidence="2">
    <location>
        <begin position="21"/>
        <end position="42"/>
    </location>
</feature>
<name>A0A1F8B4H3_9BACT</name>
<gene>
    <name evidence="3" type="ORF">A3A75_04830</name>
</gene>
<reference evidence="3 4" key="1">
    <citation type="journal article" date="2016" name="Nat. Commun.">
        <title>Thousands of microbial genomes shed light on interconnected biogeochemical processes in an aquifer system.</title>
        <authorList>
            <person name="Anantharaman K."/>
            <person name="Brown C.T."/>
            <person name="Hug L.A."/>
            <person name="Sharon I."/>
            <person name="Castelle C.J."/>
            <person name="Probst A.J."/>
            <person name="Thomas B.C."/>
            <person name="Singh A."/>
            <person name="Wilkins M.J."/>
            <person name="Karaoz U."/>
            <person name="Brodie E.L."/>
            <person name="Williams K.H."/>
            <person name="Hubbard S.S."/>
            <person name="Banfield J.F."/>
        </authorList>
    </citation>
    <scope>NUCLEOTIDE SEQUENCE [LARGE SCALE GENOMIC DNA]</scope>
</reference>
<dbReference type="STRING" id="1802516.A3A75_04830"/>
<sequence>MKYARKVTQTKKRFRLSKKTLLWAIVGLFIAVQVFFTIQTAATGAKIANFERKVTELVNTNKNLESKLVEATSLSKLEEKAFDLGFVKNTETVYLKAGVTFAKLP</sequence>
<keyword evidence="1" id="KW-0175">Coiled coil</keyword>